<keyword evidence="4 12" id="KW-0479">Metal-binding</keyword>
<dbReference type="eggNOG" id="COG2896">
    <property type="taxonomic scope" value="Bacteria"/>
</dbReference>
<keyword evidence="3 12" id="KW-0949">S-adenosyl-L-methionine</keyword>
<comment type="subunit">
    <text evidence="12">Monomer and homodimer.</text>
</comment>
<dbReference type="EMBL" id="CP000089">
    <property type="protein sequence ID" value="AAZ47342.1"/>
    <property type="molecule type" value="Genomic_DNA"/>
</dbReference>
<feature type="binding site" evidence="12">
    <location>
        <position position="25"/>
    </location>
    <ligand>
        <name>[4Fe-4S] cluster</name>
        <dbReference type="ChEBI" id="CHEBI:49883"/>
        <label>1</label>
        <note>4Fe-4S-S-AdoMet</note>
    </ligand>
</feature>
<feature type="binding site" evidence="12">
    <location>
        <position position="123"/>
    </location>
    <ligand>
        <name>S-adenosyl-L-methionine</name>
        <dbReference type="ChEBI" id="CHEBI:59789"/>
    </ligand>
</feature>
<feature type="binding site" evidence="12">
    <location>
        <position position="68"/>
    </location>
    <ligand>
        <name>GTP</name>
        <dbReference type="ChEBI" id="CHEBI:37565"/>
    </ligand>
</feature>
<keyword evidence="7 12" id="KW-0411">Iron-sulfur</keyword>
<feature type="binding site" evidence="12">
    <location>
        <position position="258"/>
    </location>
    <ligand>
        <name>[4Fe-4S] cluster</name>
        <dbReference type="ChEBI" id="CHEBI:49883"/>
        <label>2</label>
        <note>4Fe-4S-substrate</note>
    </ligand>
</feature>
<dbReference type="UniPathway" id="UPA00344"/>
<evidence type="ECO:0000256" key="4">
    <source>
        <dbReference type="ARBA" id="ARBA00022723"/>
    </source>
</evidence>
<evidence type="ECO:0000256" key="3">
    <source>
        <dbReference type="ARBA" id="ARBA00022691"/>
    </source>
</evidence>
<dbReference type="OrthoDB" id="9763993at2"/>
<dbReference type="SMART" id="SM00729">
    <property type="entry name" value="Elp3"/>
    <property type="match status" value="1"/>
</dbReference>
<feature type="binding site" evidence="12">
    <location>
        <position position="194"/>
    </location>
    <ligand>
        <name>S-adenosyl-L-methionine</name>
        <dbReference type="ChEBI" id="CHEBI:59789"/>
    </ligand>
</feature>
<feature type="binding site" evidence="12">
    <location>
        <position position="32"/>
    </location>
    <ligand>
        <name>[4Fe-4S] cluster</name>
        <dbReference type="ChEBI" id="CHEBI:49883"/>
        <label>1</label>
        <note>4Fe-4S-S-AdoMet</note>
    </ligand>
</feature>
<evidence type="ECO:0000313" key="14">
    <source>
        <dbReference type="EMBL" id="AAZ47342.1"/>
    </source>
</evidence>
<dbReference type="SFLD" id="SFLDG01386">
    <property type="entry name" value="main_SPASM_domain-containing"/>
    <property type="match status" value="1"/>
</dbReference>
<evidence type="ECO:0000259" key="13">
    <source>
        <dbReference type="PROSITE" id="PS51918"/>
    </source>
</evidence>
<dbReference type="InterPro" id="IPR013483">
    <property type="entry name" value="MoaA"/>
</dbReference>
<dbReference type="GO" id="GO:0046872">
    <property type="term" value="F:metal ion binding"/>
    <property type="evidence" value="ECO:0007669"/>
    <property type="project" value="UniProtKB-KW"/>
</dbReference>
<dbReference type="GO" id="GO:0061798">
    <property type="term" value="F:GTP 3',8'-cyclase activity"/>
    <property type="evidence" value="ECO:0007669"/>
    <property type="project" value="UniProtKB-UniRule"/>
</dbReference>
<dbReference type="SFLD" id="SFLDG01067">
    <property type="entry name" value="SPASM/twitch_domain_containing"/>
    <property type="match status" value="1"/>
</dbReference>
<feature type="binding site" evidence="12">
    <location>
        <begin position="260"/>
        <end position="262"/>
    </location>
    <ligand>
        <name>GTP</name>
        <dbReference type="ChEBI" id="CHEBI:37565"/>
    </ligand>
</feature>
<evidence type="ECO:0000256" key="10">
    <source>
        <dbReference type="ARBA" id="ARBA00023239"/>
    </source>
</evidence>
<evidence type="ECO:0000256" key="11">
    <source>
        <dbReference type="ARBA" id="ARBA00048697"/>
    </source>
</evidence>
<protein>
    <recommendedName>
        <fullName evidence="1 12">GTP 3',8-cyclase</fullName>
        <ecNumber evidence="1 12">4.1.99.22</ecNumber>
    </recommendedName>
    <alternativeName>
        <fullName evidence="12">Molybdenum cofactor biosynthesis protein A</fullName>
    </alternativeName>
</protein>
<feature type="domain" description="Radical SAM core" evidence="13">
    <location>
        <begin position="9"/>
        <end position="232"/>
    </location>
</feature>
<feature type="binding site" evidence="12">
    <location>
        <position position="99"/>
    </location>
    <ligand>
        <name>GTP</name>
        <dbReference type="ChEBI" id="CHEBI:37565"/>
    </ligand>
</feature>
<evidence type="ECO:0000256" key="6">
    <source>
        <dbReference type="ARBA" id="ARBA00023004"/>
    </source>
</evidence>
<evidence type="ECO:0000256" key="1">
    <source>
        <dbReference type="ARBA" id="ARBA00012167"/>
    </source>
</evidence>
<dbReference type="InterPro" id="IPR007197">
    <property type="entry name" value="rSAM"/>
</dbReference>
<feature type="binding site" evidence="12">
    <location>
        <position position="255"/>
    </location>
    <ligand>
        <name>[4Fe-4S] cluster</name>
        <dbReference type="ChEBI" id="CHEBI:49883"/>
        <label>2</label>
        <note>4Fe-4S-substrate</note>
    </ligand>
</feature>
<dbReference type="CDD" id="cd21117">
    <property type="entry name" value="Twitch_MoaA"/>
    <property type="match status" value="1"/>
</dbReference>
<dbReference type="NCBIfam" id="TIGR02666">
    <property type="entry name" value="moaA"/>
    <property type="match status" value="1"/>
</dbReference>
<keyword evidence="14" id="KW-0378">Hydrolase</keyword>
<keyword evidence="2 12" id="KW-0004">4Fe-4S</keyword>
<dbReference type="Pfam" id="PF04055">
    <property type="entry name" value="Radical_SAM"/>
    <property type="match status" value="1"/>
</dbReference>
<evidence type="ECO:0000256" key="9">
    <source>
        <dbReference type="ARBA" id="ARBA00023150"/>
    </source>
</evidence>
<name>Q47CT9_DECAR</name>
<dbReference type="SFLD" id="SFLDG01383">
    <property type="entry name" value="cyclic_pyranopterin_phosphate"/>
    <property type="match status" value="1"/>
</dbReference>
<dbReference type="PANTHER" id="PTHR22960:SF0">
    <property type="entry name" value="MOLYBDENUM COFACTOR BIOSYNTHESIS PROTEIN 1"/>
    <property type="match status" value="1"/>
</dbReference>
<dbReference type="EC" id="4.1.99.22" evidence="1 12"/>
<feature type="binding site" evidence="12">
    <location>
        <position position="160"/>
    </location>
    <ligand>
        <name>GTP</name>
        <dbReference type="ChEBI" id="CHEBI:37565"/>
    </ligand>
</feature>
<dbReference type="GO" id="GO:0005525">
    <property type="term" value="F:GTP binding"/>
    <property type="evidence" value="ECO:0007669"/>
    <property type="project" value="UniProtKB-UniRule"/>
</dbReference>
<keyword evidence="6 12" id="KW-0408">Iron</keyword>
<dbReference type="Gene3D" id="3.20.20.70">
    <property type="entry name" value="Aldolase class I"/>
    <property type="match status" value="1"/>
</dbReference>
<evidence type="ECO:0000256" key="8">
    <source>
        <dbReference type="ARBA" id="ARBA00023134"/>
    </source>
</evidence>
<dbReference type="InterPro" id="IPR058240">
    <property type="entry name" value="rSAM_sf"/>
</dbReference>
<dbReference type="HOGENOM" id="CLU_009273_0_1_4"/>
<sequence length="327" mass="36443">MEQKPLTDRFGRRIEYLRLSVTDRCDLRCAYCMPSDFSGYEEPEHWLSFDEIERLVGLFARFGLRRVRLTGGEPLMRKGLAGLARRIKAIPGVEDLSLSTNGTQLRKHGQALRDAGVDRLNVSLDTLQPARFAEITRRDALADVLAGLATAREIGFAPIKINMVWLAGVNDDELEAMVDFCRQGKFILRLIETMPMGETGRQSQYASLQPLIASLKAKFGLIDGLIPGGGPARYLVSPDEQFSLGFITPMSQHFCATCNRVRLTVDGILHLCLGQEDRLDLRSLIRSGESDESILAAIQAAIDHKPERHEFSERPEKIIRVMSSTGG</sequence>
<reference evidence="14" key="1">
    <citation type="submission" date="2005-08" db="EMBL/GenBank/DDBJ databases">
        <title>Complete sequence of Dechloromonas aromatica RCB.</title>
        <authorList>
            <person name="Salinero K.K."/>
            <person name="Copeland A."/>
            <person name="Lucas S."/>
            <person name="Lapidus A."/>
            <person name="Barry K."/>
            <person name="Detter J.C."/>
            <person name="Glavina T."/>
            <person name="Hammon N."/>
            <person name="Israni S."/>
            <person name="Pitluck S."/>
            <person name="Di Bartolo G."/>
            <person name="Trong S."/>
            <person name="Schmutz J."/>
            <person name="Larimer F."/>
            <person name="Land M."/>
            <person name="Ivanova N."/>
            <person name="Richardson P."/>
        </authorList>
    </citation>
    <scope>NUCLEOTIDE SEQUENCE</scope>
    <source>
        <strain evidence="14">RCB</strain>
    </source>
</reference>
<dbReference type="PROSITE" id="PS01305">
    <property type="entry name" value="MOAA_NIFB_PQQE"/>
    <property type="match status" value="1"/>
</dbReference>
<dbReference type="InterPro" id="IPR000385">
    <property type="entry name" value="MoaA_NifB_PqqE_Fe-S-bd_CS"/>
</dbReference>
<comment type="pathway">
    <text evidence="12">Cofactor biosynthesis; molybdopterin biosynthesis.</text>
</comment>
<keyword evidence="9 12" id="KW-0501">Molybdenum cofactor biosynthesis</keyword>
<dbReference type="GO" id="GO:1904047">
    <property type="term" value="F:S-adenosyl-L-methionine binding"/>
    <property type="evidence" value="ECO:0007669"/>
    <property type="project" value="UniProtKB-UniRule"/>
</dbReference>
<dbReference type="InterPro" id="IPR050105">
    <property type="entry name" value="MoCo_biosynth_MoaA/MoaC"/>
</dbReference>
<feature type="binding site" evidence="12">
    <location>
        <position position="72"/>
    </location>
    <ligand>
        <name>S-adenosyl-L-methionine</name>
        <dbReference type="ChEBI" id="CHEBI:59789"/>
    </ligand>
</feature>
<proteinExistence type="inferred from homology"/>
<dbReference type="KEGG" id="dar:Daro_2612"/>
<feature type="binding site" evidence="12">
    <location>
        <position position="18"/>
    </location>
    <ligand>
        <name>GTP</name>
        <dbReference type="ChEBI" id="CHEBI:37565"/>
    </ligand>
</feature>
<dbReference type="GO" id="GO:0016787">
    <property type="term" value="F:hydrolase activity"/>
    <property type="evidence" value="ECO:0007669"/>
    <property type="project" value="UniProtKB-KW"/>
</dbReference>
<dbReference type="GO" id="GO:0061799">
    <property type="term" value="F:cyclic pyranopterin monophosphate synthase activity"/>
    <property type="evidence" value="ECO:0007669"/>
    <property type="project" value="TreeGrafter"/>
</dbReference>
<dbReference type="SFLD" id="SFLDS00029">
    <property type="entry name" value="Radical_SAM"/>
    <property type="match status" value="1"/>
</dbReference>
<organism evidence="14">
    <name type="scientific">Dechloromonas aromatica (strain RCB)</name>
    <dbReference type="NCBI Taxonomy" id="159087"/>
    <lineage>
        <taxon>Bacteria</taxon>
        <taxon>Pseudomonadati</taxon>
        <taxon>Pseudomonadota</taxon>
        <taxon>Betaproteobacteria</taxon>
        <taxon>Rhodocyclales</taxon>
        <taxon>Azonexaceae</taxon>
        <taxon>Dechloromonas</taxon>
    </lineage>
</organism>
<dbReference type="NCBIfam" id="NF001199">
    <property type="entry name" value="PRK00164.2-1"/>
    <property type="match status" value="1"/>
</dbReference>
<gene>
    <name evidence="12" type="primary">moaA</name>
    <name evidence="14" type="ordered locus">Daro_2612</name>
</gene>
<dbReference type="InterPro" id="IPR006638">
    <property type="entry name" value="Elp3/MiaA/NifB-like_rSAM"/>
</dbReference>
<comment type="cofactor">
    <cofactor evidence="12">
        <name>[4Fe-4S] cluster</name>
        <dbReference type="ChEBI" id="CHEBI:49883"/>
    </cofactor>
    <text evidence="12">Binds 2 [4Fe-4S] clusters. Binds 1 [4Fe-4S] cluster coordinated with 3 cysteines and an exchangeable S-adenosyl-L-methionine and 1 [4Fe-4S] cluster coordinated with 3 cysteines and the GTP-derived substrate.</text>
</comment>
<comment type="catalytic activity">
    <reaction evidence="11 12">
        <text>GTP + AH2 + S-adenosyl-L-methionine = (8S)-3',8-cyclo-7,8-dihydroguanosine 5'-triphosphate + 5'-deoxyadenosine + L-methionine + A + H(+)</text>
        <dbReference type="Rhea" id="RHEA:49576"/>
        <dbReference type="ChEBI" id="CHEBI:13193"/>
        <dbReference type="ChEBI" id="CHEBI:15378"/>
        <dbReference type="ChEBI" id="CHEBI:17319"/>
        <dbReference type="ChEBI" id="CHEBI:17499"/>
        <dbReference type="ChEBI" id="CHEBI:37565"/>
        <dbReference type="ChEBI" id="CHEBI:57844"/>
        <dbReference type="ChEBI" id="CHEBI:59789"/>
        <dbReference type="ChEBI" id="CHEBI:131766"/>
        <dbReference type="EC" id="4.1.99.22"/>
    </reaction>
</comment>
<dbReference type="InterPro" id="IPR013785">
    <property type="entry name" value="Aldolase_TIM"/>
</dbReference>
<dbReference type="STRING" id="159087.Daro_2612"/>
<feature type="binding site" evidence="12">
    <location>
        <position position="29"/>
    </location>
    <ligand>
        <name>[4Fe-4S] cluster</name>
        <dbReference type="ChEBI" id="CHEBI:49883"/>
        <label>1</label>
        <note>4Fe-4S-S-AdoMet</note>
    </ligand>
</feature>
<keyword evidence="5 12" id="KW-0547">Nucleotide-binding</keyword>
<dbReference type="PANTHER" id="PTHR22960">
    <property type="entry name" value="MOLYBDOPTERIN COFACTOR SYNTHESIS PROTEIN A"/>
    <property type="match status" value="1"/>
</dbReference>
<comment type="similarity">
    <text evidence="12">Belongs to the radical SAM superfamily. MoaA family.</text>
</comment>
<comment type="function">
    <text evidence="12">Catalyzes the cyclization of GTP to (8S)-3',8-cyclo-7,8-dihydroguanosine 5'-triphosphate.</text>
</comment>
<evidence type="ECO:0000256" key="5">
    <source>
        <dbReference type="ARBA" id="ARBA00022741"/>
    </source>
</evidence>
<feature type="binding site" evidence="12">
    <location>
        <position position="31"/>
    </location>
    <ligand>
        <name>S-adenosyl-L-methionine</name>
        <dbReference type="ChEBI" id="CHEBI:59789"/>
    </ligand>
</feature>
<evidence type="ECO:0000256" key="12">
    <source>
        <dbReference type="HAMAP-Rule" id="MF_01225"/>
    </source>
</evidence>
<dbReference type="GO" id="GO:0006777">
    <property type="term" value="P:Mo-molybdopterin cofactor biosynthetic process"/>
    <property type="evidence" value="ECO:0007669"/>
    <property type="project" value="UniProtKB-UniRule"/>
</dbReference>
<dbReference type="GO" id="GO:0051539">
    <property type="term" value="F:4 iron, 4 sulfur cluster binding"/>
    <property type="evidence" value="ECO:0007669"/>
    <property type="project" value="UniProtKB-UniRule"/>
</dbReference>
<keyword evidence="10 12" id="KW-0456">Lyase</keyword>
<feature type="binding site" evidence="12">
    <location>
        <position position="272"/>
    </location>
    <ligand>
        <name>[4Fe-4S] cluster</name>
        <dbReference type="ChEBI" id="CHEBI:49883"/>
        <label>2</label>
        <note>4Fe-4S-substrate</note>
    </ligand>
</feature>
<keyword evidence="8 12" id="KW-0342">GTP-binding</keyword>
<dbReference type="SUPFAM" id="SSF102114">
    <property type="entry name" value="Radical SAM enzymes"/>
    <property type="match status" value="1"/>
</dbReference>
<evidence type="ECO:0000256" key="7">
    <source>
        <dbReference type="ARBA" id="ARBA00023014"/>
    </source>
</evidence>
<dbReference type="AlphaFoldDB" id="Q47CT9"/>
<dbReference type="HAMAP" id="MF_01225_B">
    <property type="entry name" value="MoaA_B"/>
    <property type="match status" value="1"/>
</dbReference>
<dbReference type="InterPro" id="IPR040064">
    <property type="entry name" value="MoaA-like"/>
</dbReference>
<evidence type="ECO:0000256" key="2">
    <source>
        <dbReference type="ARBA" id="ARBA00022485"/>
    </source>
</evidence>
<dbReference type="Pfam" id="PF06463">
    <property type="entry name" value="Mob_synth_C"/>
    <property type="match status" value="1"/>
</dbReference>
<accession>Q47CT9</accession>
<dbReference type="PROSITE" id="PS51918">
    <property type="entry name" value="RADICAL_SAM"/>
    <property type="match status" value="1"/>
</dbReference>
<dbReference type="CDD" id="cd01335">
    <property type="entry name" value="Radical_SAM"/>
    <property type="match status" value="1"/>
</dbReference>
<dbReference type="InterPro" id="IPR010505">
    <property type="entry name" value="MoaA_twitch"/>
</dbReference>